<protein>
    <submittedName>
        <fullName evidence="2">Uncharacterized protein</fullName>
    </submittedName>
</protein>
<comment type="caution">
    <text evidence="2">The sequence shown here is derived from an EMBL/GenBank/DDBJ whole genome shotgun (WGS) entry which is preliminary data.</text>
</comment>
<dbReference type="RefSeq" id="WP_344175403.1">
    <property type="nucleotide sequence ID" value="NZ_BAAANC010000002.1"/>
</dbReference>
<accession>A0ABN2B0A7</accession>
<name>A0ABN2B0A7_9ACTN</name>
<evidence type="ECO:0000313" key="2">
    <source>
        <dbReference type="EMBL" id="GAA1531130.1"/>
    </source>
</evidence>
<dbReference type="EMBL" id="BAAANC010000002">
    <property type="protein sequence ID" value="GAA1531130.1"/>
    <property type="molecule type" value="Genomic_DNA"/>
</dbReference>
<evidence type="ECO:0000313" key="3">
    <source>
        <dbReference type="Proteomes" id="UP001500363"/>
    </source>
</evidence>
<dbReference type="Proteomes" id="UP001500363">
    <property type="component" value="Unassembled WGS sequence"/>
</dbReference>
<organism evidence="2 3">
    <name type="scientific">Kribbella lupini</name>
    <dbReference type="NCBI Taxonomy" id="291602"/>
    <lineage>
        <taxon>Bacteria</taxon>
        <taxon>Bacillati</taxon>
        <taxon>Actinomycetota</taxon>
        <taxon>Actinomycetes</taxon>
        <taxon>Propionibacteriales</taxon>
        <taxon>Kribbellaceae</taxon>
        <taxon>Kribbella</taxon>
    </lineage>
</organism>
<keyword evidence="3" id="KW-1185">Reference proteome</keyword>
<feature type="region of interest" description="Disordered" evidence="1">
    <location>
        <begin position="112"/>
        <end position="131"/>
    </location>
</feature>
<evidence type="ECO:0000256" key="1">
    <source>
        <dbReference type="SAM" id="MobiDB-lite"/>
    </source>
</evidence>
<reference evidence="2 3" key="1">
    <citation type="journal article" date="2019" name="Int. J. Syst. Evol. Microbiol.">
        <title>The Global Catalogue of Microorganisms (GCM) 10K type strain sequencing project: providing services to taxonomists for standard genome sequencing and annotation.</title>
        <authorList>
            <consortium name="The Broad Institute Genomics Platform"/>
            <consortium name="The Broad Institute Genome Sequencing Center for Infectious Disease"/>
            <person name="Wu L."/>
            <person name="Ma J."/>
        </authorList>
    </citation>
    <scope>NUCLEOTIDE SEQUENCE [LARGE SCALE GENOMIC DNA]</scope>
    <source>
        <strain evidence="2 3">JCM 14303</strain>
    </source>
</reference>
<sequence>MEAAEYNDRARGNETLVAQVDELAATAESSGDVEEKIAAREGVELVAAGDRGDEPSESVKAATETSACSVAISRAQRSVEQVHERIEVDQQMRDERDDELVRWHAEDRATEAVDEQAIEDTGPALGDDQQV</sequence>
<proteinExistence type="predicted"/>
<gene>
    <name evidence="2" type="ORF">GCM10009741_36540</name>
</gene>